<dbReference type="InterPro" id="IPR029052">
    <property type="entry name" value="Metallo-depent_PP-like"/>
</dbReference>
<evidence type="ECO:0000259" key="1">
    <source>
        <dbReference type="Pfam" id="PF00149"/>
    </source>
</evidence>
<dbReference type="OrthoDB" id="9807890at2"/>
<dbReference type="Gene3D" id="3.60.21.10">
    <property type="match status" value="1"/>
</dbReference>
<organism evidence="2 3">
    <name type="scientific">Mycobacterium asiaticum</name>
    <dbReference type="NCBI Taxonomy" id="1790"/>
    <lineage>
        <taxon>Bacteria</taxon>
        <taxon>Bacillati</taxon>
        <taxon>Actinomycetota</taxon>
        <taxon>Actinomycetes</taxon>
        <taxon>Mycobacteriales</taxon>
        <taxon>Mycobacteriaceae</taxon>
        <taxon>Mycobacterium</taxon>
    </lineage>
</organism>
<dbReference type="InterPro" id="IPR004843">
    <property type="entry name" value="Calcineurin-like_PHP"/>
</dbReference>
<dbReference type="InterPro" id="IPR050126">
    <property type="entry name" value="Ap4A_hydrolase"/>
</dbReference>
<evidence type="ECO:0000313" key="2">
    <source>
        <dbReference type="EMBL" id="OBK29858.1"/>
    </source>
</evidence>
<proteinExistence type="predicted"/>
<dbReference type="GO" id="GO:0016791">
    <property type="term" value="F:phosphatase activity"/>
    <property type="evidence" value="ECO:0007669"/>
    <property type="project" value="TreeGrafter"/>
</dbReference>
<reference evidence="2 3" key="1">
    <citation type="submission" date="2016-06" db="EMBL/GenBank/DDBJ databases">
        <authorList>
            <person name="Kjaerup R.B."/>
            <person name="Dalgaard T.S."/>
            <person name="Juul-Madsen H.R."/>
        </authorList>
    </citation>
    <scope>NUCLEOTIDE SEQUENCE [LARGE SCALE GENOMIC DNA]</scope>
    <source>
        <strain evidence="2 3">1165133.8</strain>
    </source>
</reference>
<feature type="domain" description="Calcineurin-like phosphoesterase" evidence="1">
    <location>
        <begin position="7"/>
        <end position="147"/>
    </location>
</feature>
<dbReference type="PANTHER" id="PTHR42850">
    <property type="entry name" value="METALLOPHOSPHOESTERASE"/>
    <property type="match status" value="1"/>
</dbReference>
<dbReference type="Pfam" id="PF00149">
    <property type="entry name" value="Metallophos"/>
    <property type="match status" value="1"/>
</dbReference>
<dbReference type="GO" id="GO:0005737">
    <property type="term" value="C:cytoplasm"/>
    <property type="evidence" value="ECO:0007669"/>
    <property type="project" value="TreeGrafter"/>
</dbReference>
<dbReference type="PANTHER" id="PTHR42850:SF7">
    <property type="entry name" value="BIS(5'-NUCLEOSYL)-TETRAPHOSPHATASE PRPE [ASYMMETRICAL]"/>
    <property type="match status" value="1"/>
</dbReference>
<comment type="caution">
    <text evidence="2">The sequence shown here is derived from an EMBL/GenBank/DDBJ whole genome shotgun (WGS) entry which is preliminary data.</text>
</comment>
<dbReference type="Proteomes" id="UP000093928">
    <property type="component" value="Unassembled WGS sequence"/>
</dbReference>
<dbReference type="RefSeq" id="WP_065142948.1">
    <property type="nucleotide sequence ID" value="NZ_LZLS01000043.1"/>
</dbReference>
<dbReference type="SUPFAM" id="SSF56300">
    <property type="entry name" value="Metallo-dependent phosphatases"/>
    <property type="match status" value="1"/>
</dbReference>
<accession>A0A1A3P6J2</accession>
<dbReference type="EMBL" id="LZLS01000043">
    <property type="protein sequence ID" value="OBK29858.1"/>
    <property type="molecule type" value="Genomic_DNA"/>
</dbReference>
<evidence type="ECO:0000313" key="3">
    <source>
        <dbReference type="Proteomes" id="UP000093928"/>
    </source>
</evidence>
<name>A0A1A3P6J2_MYCAS</name>
<dbReference type="AlphaFoldDB" id="A0A1A3P6J2"/>
<sequence length="319" mass="36416">MVRGYDIIGDIHGCASELESLLAELGYRLTDGGYRHAQRQAIFVGDLLDRGPQQLRVLEIVKAMVDARSAQIVMGNHEFNAICYATEHPAGSGRYLREHGAKNDRQHREFLDQLTDGQRAHYLQWFKALPLWLDLGDIRVVHACWHEESMKSIERQLGSGRFNHPDQFVRASTKGDPLYEAVEIVLKGPEISLTDHGQPAFQDKDGHVREHARIRWWHADATTLREIAEMATNLTTEDGDPYPSLPDHEVGARERTYVYTDTVPVFFGHYWRKDAPLPTRDWTDYCACVDFSVAKNGKLTAYRWSGEPTINPKNYVQLS</sequence>
<gene>
    <name evidence="2" type="ORF">A5634_17550</name>
</gene>
<protein>
    <submittedName>
        <fullName evidence="2">Metallophosphatase</fullName>
    </submittedName>
</protein>